<keyword evidence="3" id="KW-0732">Signal</keyword>
<sequence length="177" mass="19118">LQGKILLAHLLWVTVLIVFASLCLALTSPCALPGAAIKPDVTELRPPAPSCSPDGWICSLGNCYYFSEDEGNWKSAQNYCSSHAASLAVYTSLEALNTTKHHKGPANHWVGLLREPGQPWRWVDGTAFNHLFEVSGAGLCAYLDGSVVKSAACNTERKWVCSKPDGQAEGTQREAKC</sequence>
<dbReference type="SMART" id="SM00034">
    <property type="entry name" value="CLECT"/>
    <property type="match status" value="1"/>
</dbReference>
<dbReference type="InterPro" id="IPR016186">
    <property type="entry name" value="C-type_lectin-like/link_sf"/>
</dbReference>
<accession>A0A8C8RGE9</accession>
<dbReference type="GO" id="GO:0030246">
    <property type="term" value="F:carbohydrate binding"/>
    <property type="evidence" value="ECO:0007669"/>
    <property type="project" value="UniProtKB-KW"/>
</dbReference>
<evidence type="ECO:0000313" key="6">
    <source>
        <dbReference type="Proteomes" id="UP000694393"/>
    </source>
</evidence>
<reference evidence="5" key="2">
    <citation type="submission" date="2025-09" db="UniProtKB">
        <authorList>
            <consortium name="Ensembl"/>
        </authorList>
    </citation>
    <scope>IDENTIFICATION</scope>
</reference>
<evidence type="ECO:0000256" key="1">
    <source>
        <dbReference type="ARBA" id="ARBA00004401"/>
    </source>
</evidence>
<evidence type="ECO:0000313" key="5">
    <source>
        <dbReference type="Ensembl" id="ENSPCEP00000004868.1"/>
    </source>
</evidence>
<keyword evidence="2" id="KW-0430">Lectin</keyword>
<comment type="subcellular location">
    <subcellularLocation>
        <location evidence="1">Cell membrane</location>
        <topology evidence="1">Single-pass type II membrane protein</topology>
    </subcellularLocation>
</comment>
<dbReference type="AlphaFoldDB" id="A0A8C8RGE9"/>
<dbReference type="InterPro" id="IPR001304">
    <property type="entry name" value="C-type_lectin-like"/>
</dbReference>
<dbReference type="InterPro" id="IPR033992">
    <property type="entry name" value="NKR-like_CTLD"/>
</dbReference>
<dbReference type="Proteomes" id="UP000694393">
    <property type="component" value="Unplaced"/>
</dbReference>
<reference evidence="5" key="1">
    <citation type="submission" date="2025-08" db="UniProtKB">
        <authorList>
            <consortium name="Ensembl"/>
        </authorList>
    </citation>
    <scope>IDENTIFICATION</scope>
</reference>
<keyword evidence="6" id="KW-1185">Reference proteome</keyword>
<evidence type="ECO:0000256" key="3">
    <source>
        <dbReference type="SAM" id="SignalP"/>
    </source>
</evidence>
<organism evidence="5 6">
    <name type="scientific">Pelusios castaneus</name>
    <name type="common">West African mud turtle</name>
    <dbReference type="NCBI Taxonomy" id="367368"/>
    <lineage>
        <taxon>Eukaryota</taxon>
        <taxon>Metazoa</taxon>
        <taxon>Chordata</taxon>
        <taxon>Craniata</taxon>
        <taxon>Vertebrata</taxon>
        <taxon>Euteleostomi</taxon>
        <taxon>Archelosauria</taxon>
        <taxon>Testudinata</taxon>
        <taxon>Testudines</taxon>
        <taxon>Pleurodira</taxon>
        <taxon>Pelomedusidae</taxon>
        <taxon>Pelusios</taxon>
    </lineage>
</organism>
<evidence type="ECO:0000259" key="4">
    <source>
        <dbReference type="PROSITE" id="PS50041"/>
    </source>
</evidence>
<dbReference type="InterPro" id="IPR016187">
    <property type="entry name" value="CTDL_fold"/>
</dbReference>
<evidence type="ECO:0000256" key="2">
    <source>
        <dbReference type="ARBA" id="ARBA00022734"/>
    </source>
</evidence>
<feature type="domain" description="C-type lectin" evidence="4">
    <location>
        <begin position="59"/>
        <end position="162"/>
    </location>
</feature>
<dbReference type="SUPFAM" id="SSF56436">
    <property type="entry name" value="C-type lectin-like"/>
    <property type="match status" value="1"/>
</dbReference>
<protein>
    <recommendedName>
        <fullName evidence="4">C-type lectin domain-containing protein</fullName>
    </recommendedName>
</protein>
<name>A0A8C8RGE9_9SAUR</name>
<dbReference type="PANTHER" id="PTHR45710">
    <property type="entry name" value="C-TYPE LECTIN DOMAIN-CONTAINING PROTEIN 180"/>
    <property type="match status" value="1"/>
</dbReference>
<dbReference type="Pfam" id="PF00059">
    <property type="entry name" value="Lectin_C"/>
    <property type="match status" value="1"/>
</dbReference>
<dbReference type="GO" id="GO:0005886">
    <property type="term" value="C:plasma membrane"/>
    <property type="evidence" value="ECO:0007669"/>
    <property type="project" value="UniProtKB-SubCell"/>
</dbReference>
<dbReference type="InterPro" id="IPR050828">
    <property type="entry name" value="C-type_lectin/matrix_domain"/>
</dbReference>
<dbReference type="PROSITE" id="PS50041">
    <property type="entry name" value="C_TYPE_LECTIN_2"/>
    <property type="match status" value="1"/>
</dbReference>
<feature type="signal peptide" evidence="3">
    <location>
        <begin position="1"/>
        <end position="25"/>
    </location>
</feature>
<dbReference type="Ensembl" id="ENSPCET00000005038.1">
    <property type="protein sequence ID" value="ENSPCEP00000004868.1"/>
    <property type="gene ID" value="ENSPCEG00000003938.1"/>
</dbReference>
<feature type="chain" id="PRO_5034958990" description="C-type lectin domain-containing protein" evidence="3">
    <location>
        <begin position="26"/>
        <end position="177"/>
    </location>
</feature>
<dbReference type="CDD" id="cd03593">
    <property type="entry name" value="CLECT_NK_receptors_like"/>
    <property type="match status" value="1"/>
</dbReference>
<proteinExistence type="predicted"/>
<dbReference type="Gene3D" id="3.10.100.10">
    <property type="entry name" value="Mannose-Binding Protein A, subunit A"/>
    <property type="match status" value="1"/>
</dbReference>
<dbReference type="PANTHER" id="PTHR45710:SF35">
    <property type="entry name" value="C-TYPE LECTIN DOMAIN FAMILY 2 MEMBER D"/>
    <property type="match status" value="1"/>
</dbReference>